<name>A0A8S4RYY0_9NEOP</name>
<evidence type="ECO:0000313" key="3">
    <source>
        <dbReference type="Proteomes" id="UP000838756"/>
    </source>
</evidence>
<feature type="region of interest" description="Disordered" evidence="1">
    <location>
        <begin position="1"/>
        <end position="38"/>
    </location>
</feature>
<accession>A0A8S4RYY0</accession>
<sequence length="86" mass="9679">MVKENYMPESYPSHSQRCLNPTNPQLASPADDGLSPSKRLPQKLLAMHLCILNMQMRSAARADRVQRTKELQVTFPLIADSVDSHC</sequence>
<dbReference type="AlphaFoldDB" id="A0A8S4RYY0"/>
<comment type="caution">
    <text evidence="2">The sequence shown here is derived from an EMBL/GenBank/DDBJ whole genome shotgun (WGS) entry which is preliminary data.</text>
</comment>
<dbReference type="EMBL" id="CAKXAJ010025644">
    <property type="protein sequence ID" value="CAH2242406.1"/>
    <property type="molecule type" value="Genomic_DNA"/>
</dbReference>
<evidence type="ECO:0000256" key="1">
    <source>
        <dbReference type="SAM" id="MobiDB-lite"/>
    </source>
</evidence>
<evidence type="ECO:0000313" key="2">
    <source>
        <dbReference type="EMBL" id="CAH2242406.1"/>
    </source>
</evidence>
<proteinExistence type="predicted"/>
<feature type="compositionally biased region" description="Polar residues" evidence="1">
    <location>
        <begin position="12"/>
        <end position="26"/>
    </location>
</feature>
<protein>
    <submittedName>
        <fullName evidence="2">Jg7685 protein</fullName>
    </submittedName>
</protein>
<gene>
    <name evidence="2" type="primary">jg7685</name>
    <name evidence="2" type="ORF">PAEG_LOCUS18729</name>
</gene>
<keyword evidence="3" id="KW-1185">Reference proteome</keyword>
<organism evidence="2 3">
    <name type="scientific">Pararge aegeria aegeria</name>
    <dbReference type="NCBI Taxonomy" id="348720"/>
    <lineage>
        <taxon>Eukaryota</taxon>
        <taxon>Metazoa</taxon>
        <taxon>Ecdysozoa</taxon>
        <taxon>Arthropoda</taxon>
        <taxon>Hexapoda</taxon>
        <taxon>Insecta</taxon>
        <taxon>Pterygota</taxon>
        <taxon>Neoptera</taxon>
        <taxon>Endopterygota</taxon>
        <taxon>Lepidoptera</taxon>
        <taxon>Glossata</taxon>
        <taxon>Ditrysia</taxon>
        <taxon>Papilionoidea</taxon>
        <taxon>Nymphalidae</taxon>
        <taxon>Satyrinae</taxon>
        <taxon>Satyrini</taxon>
        <taxon>Parargina</taxon>
        <taxon>Pararge</taxon>
    </lineage>
</organism>
<reference evidence="2" key="1">
    <citation type="submission" date="2022-03" db="EMBL/GenBank/DDBJ databases">
        <authorList>
            <person name="Lindestad O."/>
        </authorList>
    </citation>
    <scope>NUCLEOTIDE SEQUENCE</scope>
</reference>
<dbReference type="Proteomes" id="UP000838756">
    <property type="component" value="Unassembled WGS sequence"/>
</dbReference>